<dbReference type="PANTHER" id="PTHR43178:SF5">
    <property type="entry name" value="LIPOAMIDE ACYLTRANSFERASE COMPONENT OF BRANCHED-CHAIN ALPHA-KETO ACID DEHYDROGENASE COMPLEX, MITOCHONDRIAL"/>
    <property type="match status" value="1"/>
</dbReference>
<evidence type="ECO:0000259" key="4">
    <source>
        <dbReference type="Pfam" id="PF00198"/>
    </source>
</evidence>
<dbReference type="SUPFAM" id="SSF52777">
    <property type="entry name" value="CoA-dependent acyltransferases"/>
    <property type="match status" value="1"/>
</dbReference>
<dbReference type="EMBL" id="CP000148">
    <property type="protein sequence ID" value="ABB32269.1"/>
    <property type="molecule type" value="Genomic_DNA"/>
</dbReference>
<reference evidence="5 6" key="2">
    <citation type="journal article" date="2009" name="BMC Microbiol.">
        <title>The genome sequence of Geobacter metallireducens: features of metabolism, physiology and regulation common and dissimilar to Geobacter sulfurreducens.</title>
        <authorList>
            <person name="Aklujkar M."/>
            <person name="Krushkal J."/>
            <person name="DiBartolo G."/>
            <person name="Lapidus A."/>
            <person name="Land M.L."/>
            <person name="Lovley D.R."/>
        </authorList>
    </citation>
    <scope>NUCLEOTIDE SEQUENCE [LARGE SCALE GENOMIC DNA]</scope>
    <source>
        <strain evidence="6">ATCC 53774 / DSM 7210 / GS-15</strain>
    </source>
</reference>
<dbReference type="InterPro" id="IPR001078">
    <property type="entry name" value="2-oxoacid_DH_actylTfrase"/>
</dbReference>
<evidence type="ECO:0000313" key="6">
    <source>
        <dbReference type="Proteomes" id="UP000007073"/>
    </source>
</evidence>
<keyword evidence="3 5" id="KW-0012">Acyltransferase</keyword>
<dbReference type="Proteomes" id="UP000007073">
    <property type="component" value="Chromosome"/>
</dbReference>
<dbReference type="InterPro" id="IPR050743">
    <property type="entry name" value="2-oxoacid_DH_E2_comp"/>
</dbReference>
<dbReference type="Pfam" id="PF00198">
    <property type="entry name" value="2-oxoacid_dh"/>
    <property type="match status" value="2"/>
</dbReference>
<dbReference type="GO" id="GO:0005737">
    <property type="term" value="C:cytoplasm"/>
    <property type="evidence" value="ECO:0007669"/>
    <property type="project" value="TreeGrafter"/>
</dbReference>
<evidence type="ECO:0000256" key="2">
    <source>
        <dbReference type="ARBA" id="ARBA00022679"/>
    </source>
</evidence>
<sequence>MNTSENKFSILSSNRIVKAFWTLNDEMKPAYKVTFVREIDASAMDRLRQNILRQTSVKPSYTAFVIKAAAMALQEHPYANRALLGFSFWKRFVQFNRFDITVAVERNVPNAESVVLAATILECDKKSLADLTCELVELSNATEDSNPRWRLFYSLLSKVPVFFSKWLIRLPRLFPSMWATHRGGACFVNSPAKYGIDFFIGDMLWPLTVTFGWVKERPIAIDGRVEARRTVPLGLIFDRRIMAGAPAARFFTRIAYILEHADEEIIM</sequence>
<dbReference type="Gene3D" id="3.30.559.10">
    <property type="entry name" value="Chloramphenicol acetyltransferase-like domain"/>
    <property type="match status" value="1"/>
</dbReference>
<dbReference type="InterPro" id="IPR023213">
    <property type="entry name" value="CAT-like_dom_sf"/>
</dbReference>
<gene>
    <name evidence="5" type="ordered locus">Gmet_2040</name>
</gene>
<feature type="domain" description="2-oxoacid dehydrogenase acyltransferase catalytic" evidence="4">
    <location>
        <begin position="30"/>
        <end position="144"/>
    </location>
</feature>
<dbReference type="STRING" id="269799.Gmet_2040"/>
<dbReference type="eggNOG" id="COG0508">
    <property type="taxonomic scope" value="Bacteria"/>
</dbReference>
<dbReference type="KEGG" id="gme:Gmet_2040"/>
<dbReference type="HOGENOM" id="CLU_1004099_0_0_7"/>
<protein>
    <submittedName>
        <fullName evidence="5">2-oxoacid dehydrogenase acyltransferase protein</fullName>
    </submittedName>
</protein>
<keyword evidence="2 5" id="KW-0808">Transferase</keyword>
<dbReference type="GO" id="GO:0016407">
    <property type="term" value="F:acetyltransferase activity"/>
    <property type="evidence" value="ECO:0007669"/>
    <property type="project" value="TreeGrafter"/>
</dbReference>
<name>Q39U05_GEOMG</name>
<feature type="domain" description="2-oxoacid dehydrogenase acyltransferase catalytic" evidence="4">
    <location>
        <begin position="184"/>
        <end position="262"/>
    </location>
</feature>
<dbReference type="PANTHER" id="PTHR43178">
    <property type="entry name" value="DIHYDROLIPOAMIDE ACETYLTRANSFERASE COMPONENT OF PYRUVATE DEHYDROGENASE COMPLEX"/>
    <property type="match status" value="1"/>
</dbReference>
<dbReference type="RefSeq" id="WP_004512911.1">
    <property type="nucleotide sequence ID" value="NC_007517.1"/>
</dbReference>
<dbReference type="AlphaFoldDB" id="Q39U05"/>
<keyword evidence="6" id="KW-1185">Reference proteome</keyword>
<proteinExistence type="predicted"/>
<evidence type="ECO:0000313" key="5">
    <source>
        <dbReference type="EMBL" id="ABB32269.1"/>
    </source>
</evidence>
<dbReference type="GO" id="GO:0031405">
    <property type="term" value="F:lipoic acid binding"/>
    <property type="evidence" value="ECO:0007669"/>
    <property type="project" value="TreeGrafter"/>
</dbReference>
<organism evidence="5 6">
    <name type="scientific">Geobacter metallireducens (strain ATCC 53774 / DSM 7210 / GS-15)</name>
    <dbReference type="NCBI Taxonomy" id="269799"/>
    <lineage>
        <taxon>Bacteria</taxon>
        <taxon>Pseudomonadati</taxon>
        <taxon>Thermodesulfobacteriota</taxon>
        <taxon>Desulfuromonadia</taxon>
        <taxon>Geobacterales</taxon>
        <taxon>Geobacteraceae</taxon>
        <taxon>Geobacter</taxon>
    </lineage>
</organism>
<accession>Q39U05</accession>
<evidence type="ECO:0000256" key="1">
    <source>
        <dbReference type="ARBA" id="ARBA00001938"/>
    </source>
</evidence>
<comment type="cofactor">
    <cofactor evidence="1">
        <name>(R)-lipoate</name>
        <dbReference type="ChEBI" id="CHEBI:83088"/>
    </cofactor>
</comment>
<evidence type="ECO:0000256" key="3">
    <source>
        <dbReference type="ARBA" id="ARBA00023315"/>
    </source>
</evidence>
<reference evidence="5 6" key="1">
    <citation type="submission" date="2005-10" db="EMBL/GenBank/DDBJ databases">
        <title>Complete sequence of Geobacter metallireducens GS-15.</title>
        <authorList>
            <consortium name="US DOE Joint Genome Institute"/>
            <person name="Copeland A."/>
            <person name="Lucas S."/>
            <person name="Lapidus A."/>
            <person name="Barry K."/>
            <person name="Detter J.C."/>
            <person name="Glavina T."/>
            <person name="Hammon N."/>
            <person name="Israni S."/>
            <person name="Pitluck S."/>
            <person name="Di Bartolo G."/>
            <person name="Chain P."/>
            <person name="Schmutz J."/>
            <person name="Larimer F."/>
            <person name="Land M."/>
            <person name="Kyrpides N."/>
            <person name="Ivanova N."/>
            <person name="Richardson P."/>
        </authorList>
    </citation>
    <scope>NUCLEOTIDE SEQUENCE [LARGE SCALE GENOMIC DNA]</scope>
    <source>
        <strain evidence="6">ATCC 53774 / DSM 7210 / GS-15</strain>
    </source>
</reference>